<organism evidence="3 4">
    <name type="scientific">Amycolatopsis samaneae</name>
    <dbReference type="NCBI Taxonomy" id="664691"/>
    <lineage>
        <taxon>Bacteria</taxon>
        <taxon>Bacillati</taxon>
        <taxon>Actinomycetota</taxon>
        <taxon>Actinomycetes</taxon>
        <taxon>Pseudonocardiales</taxon>
        <taxon>Pseudonocardiaceae</taxon>
        <taxon>Amycolatopsis</taxon>
    </lineage>
</organism>
<evidence type="ECO:0000259" key="1">
    <source>
        <dbReference type="PROSITE" id="PS51707"/>
    </source>
</evidence>
<dbReference type="PROSITE" id="PS51707">
    <property type="entry name" value="CYTH"/>
    <property type="match status" value="1"/>
</dbReference>
<protein>
    <submittedName>
        <fullName evidence="3">CYTH and CHAD domain-containing protein</fullName>
    </submittedName>
</protein>
<dbReference type="SMART" id="SM01118">
    <property type="entry name" value="CYTH"/>
    <property type="match status" value="1"/>
</dbReference>
<gene>
    <name evidence="3" type="ORF">ACFSYJ_11195</name>
</gene>
<dbReference type="RefSeq" id="WP_345405974.1">
    <property type="nucleotide sequence ID" value="NZ_BAABHG010000019.1"/>
</dbReference>
<dbReference type="InterPro" id="IPR038186">
    <property type="entry name" value="CHAD_dom_sf"/>
</dbReference>
<dbReference type="PANTHER" id="PTHR39339">
    <property type="entry name" value="SLR1444 PROTEIN"/>
    <property type="match status" value="1"/>
</dbReference>
<dbReference type="PANTHER" id="PTHR39339:SF1">
    <property type="entry name" value="CHAD DOMAIN-CONTAINING PROTEIN"/>
    <property type="match status" value="1"/>
</dbReference>
<feature type="domain" description="CHAD" evidence="2">
    <location>
        <begin position="211"/>
        <end position="492"/>
    </location>
</feature>
<proteinExistence type="predicted"/>
<dbReference type="CDD" id="cd07374">
    <property type="entry name" value="CYTH-like_Pase"/>
    <property type="match status" value="1"/>
</dbReference>
<evidence type="ECO:0000313" key="4">
    <source>
        <dbReference type="Proteomes" id="UP001597419"/>
    </source>
</evidence>
<reference evidence="4" key="1">
    <citation type="journal article" date="2019" name="Int. J. Syst. Evol. Microbiol.">
        <title>The Global Catalogue of Microorganisms (GCM) 10K type strain sequencing project: providing services to taxonomists for standard genome sequencing and annotation.</title>
        <authorList>
            <consortium name="The Broad Institute Genomics Platform"/>
            <consortium name="The Broad Institute Genome Sequencing Center for Infectious Disease"/>
            <person name="Wu L."/>
            <person name="Ma J."/>
        </authorList>
    </citation>
    <scope>NUCLEOTIDE SEQUENCE [LARGE SCALE GENOMIC DNA]</scope>
    <source>
        <strain evidence="4">CGMCC 4.7643</strain>
    </source>
</reference>
<evidence type="ECO:0000259" key="2">
    <source>
        <dbReference type="PROSITE" id="PS51708"/>
    </source>
</evidence>
<sequence>MREVSSEIERERKYELSPKAGIPRLTGTGKVRAQEAPVERTLDATYYDTTDFRLARAGITLRRRTGGTDAGWHVKVPLAADTCQELRLPLGEKTTVPGRVAALLRAFTLEAKLRPVARVRTDRFTHRLADAAGRTLAVLADDHVTGEVVGGTTLRLDRWRELEVELDAQAAPRLLDKLDRTLRKSGAKDVWWPSKLRRLISDEVPDRSPRARTSHEVVHAYLREQFQRLRRADLGVRVEAEDSVHQMRVAARKLRSTLKTFKSFVDKKAAARVAAELKWLGAELGPARDVEVTQARLRARLDDVPTELLFGPLRQYLTRDFARASETGLARAREALAGKRYLALLQAMAALLETSPPTGKTGRKALRKPVRKAARKLHRAEAATQGLTGDELEKALHEVRKKAKRARYAANTVRPVFGTKLRTWRKHVKAVQSTLGEHQDTVVDRTALRHLAIAGFGENQNTFTFGLLHGRDEAEAAALRSRFADEWRTLNNGTRPAWLKT</sequence>
<dbReference type="SMART" id="SM00880">
    <property type="entry name" value="CHAD"/>
    <property type="match status" value="1"/>
</dbReference>
<evidence type="ECO:0000313" key="3">
    <source>
        <dbReference type="EMBL" id="MFD2459174.1"/>
    </source>
</evidence>
<dbReference type="PROSITE" id="PS51708">
    <property type="entry name" value="CHAD"/>
    <property type="match status" value="1"/>
</dbReference>
<feature type="domain" description="CYTH" evidence="1">
    <location>
        <begin position="7"/>
        <end position="206"/>
    </location>
</feature>
<comment type="caution">
    <text evidence="3">The sequence shown here is derived from an EMBL/GenBank/DDBJ whole genome shotgun (WGS) entry which is preliminary data.</text>
</comment>
<keyword evidence="4" id="KW-1185">Reference proteome</keyword>
<name>A0ABW5GGA5_9PSEU</name>
<dbReference type="EMBL" id="JBHUKU010000005">
    <property type="protein sequence ID" value="MFD2459174.1"/>
    <property type="molecule type" value="Genomic_DNA"/>
</dbReference>
<dbReference type="InterPro" id="IPR033469">
    <property type="entry name" value="CYTH-like_dom_sf"/>
</dbReference>
<dbReference type="InterPro" id="IPR023577">
    <property type="entry name" value="CYTH_domain"/>
</dbReference>
<dbReference type="SUPFAM" id="SSF55154">
    <property type="entry name" value="CYTH-like phosphatases"/>
    <property type="match status" value="1"/>
</dbReference>
<dbReference type="Proteomes" id="UP001597419">
    <property type="component" value="Unassembled WGS sequence"/>
</dbReference>
<dbReference type="Pfam" id="PF05235">
    <property type="entry name" value="CHAD"/>
    <property type="match status" value="1"/>
</dbReference>
<dbReference type="Pfam" id="PF01928">
    <property type="entry name" value="CYTH"/>
    <property type="match status" value="1"/>
</dbReference>
<dbReference type="Gene3D" id="1.40.20.10">
    <property type="entry name" value="CHAD domain"/>
    <property type="match status" value="1"/>
</dbReference>
<dbReference type="InterPro" id="IPR007899">
    <property type="entry name" value="CHAD_dom"/>
</dbReference>
<dbReference type="Gene3D" id="2.40.320.10">
    <property type="entry name" value="Hypothetical Protein Pfu-838710-001"/>
    <property type="match status" value="1"/>
</dbReference>
<accession>A0ABW5GGA5</accession>